<evidence type="ECO:0000313" key="3">
    <source>
        <dbReference type="Proteomes" id="UP000693981"/>
    </source>
</evidence>
<organism evidence="2 3">
    <name type="scientific">Phytophthora boehmeriae</name>
    <dbReference type="NCBI Taxonomy" id="109152"/>
    <lineage>
        <taxon>Eukaryota</taxon>
        <taxon>Sar</taxon>
        <taxon>Stramenopiles</taxon>
        <taxon>Oomycota</taxon>
        <taxon>Peronosporomycetes</taxon>
        <taxon>Peronosporales</taxon>
        <taxon>Peronosporaceae</taxon>
        <taxon>Phytophthora</taxon>
    </lineage>
</organism>
<feature type="region of interest" description="Disordered" evidence="1">
    <location>
        <begin position="1"/>
        <end position="33"/>
    </location>
</feature>
<evidence type="ECO:0000313" key="2">
    <source>
        <dbReference type="EMBL" id="KAG7396814.1"/>
    </source>
</evidence>
<dbReference type="EMBL" id="JAGDFL010000138">
    <property type="protein sequence ID" value="KAG7396814.1"/>
    <property type="molecule type" value="Genomic_DNA"/>
</dbReference>
<proteinExistence type="predicted"/>
<sequence>MRPMQRPYAADGPSSSSRNPMTNMGNMATVRPETMHRPNVGMFERSTITPHCSAPGWNENPHCTAEDTSTSNSANGFLLEKAAASERQRKDGLARARKKAQQGEFYLFQAKGVRDI</sequence>
<reference evidence="2" key="1">
    <citation type="submission" date="2021-02" db="EMBL/GenBank/DDBJ databases">
        <authorList>
            <person name="Palmer J.M."/>
        </authorList>
    </citation>
    <scope>NUCLEOTIDE SEQUENCE</scope>
    <source>
        <strain evidence="2">SCRP23</strain>
    </source>
</reference>
<name>A0A8T1WVQ1_9STRA</name>
<keyword evidence="3" id="KW-1185">Reference proteome</keyword>
<comment type="caution">
    <text evidence="2">The sequence shown here is derived from an EMBL/GenBank/DDBJ whole genome shotgun (WGS) entry which is preliminary data.</text>
</comment>
<evidence type="ECO:0000256" key="1">
    <source>
        <dbReference type="SAM" id="MobiDB-lite"/>
    </source>
</evidence>
<dbReference type="Proteomes" id="UP000693981">
    <property type="component" value="Unassembled WGS sequence"/>
</dbReference>
<feature type="compositionally biased region" description="Polar residues" evidence="1">
    <location>
        <begin position="13"/>
        <end position="26"/>
    </location>
</feature>
<gene>
    <name evidence="2" type="ORF">PHYBOEH_001674</name>
</gene>
<accession>A0A8T1WVQ1</accession>
<protein>
    <submittedName>
        <fullName evidence="2">Uncharacterized protein</fullName>
    </submittedName>
</protein>
<dbReference type="AlphaFoldDB" id="A0A8T1WVQ1"/>